<evidence type="ECO:0000313" key="2">
    <source>
        <dbReference type="Proteomes" id="UP001316087"/>
    </source>
</evidence>
<proteinExistence type="predicted"/>
<dbReference type="Proteomes" id="UP001316087">
    <property type="component" value="Unassembled WGS sequence"/>
</dbReference>
<sequence length="42" mass="4788">MKLNKVIKTAIKYGPIVYPIIKKVLDNRSAPKQPTIPRTPKK</sequence>
<gene>
    <name evidence="1" type="ORF">LZ480_15160</name>
</gene>
<organism evidence="1 2">
    <name type="scientific">Solibacillus palustris</name>
    <dbReference type="NCBI Taxonomy" id="2908203"/>
    <lineage>
        <taxon>Bacteria</taxon>
        <taxon>Bacillati</taxon>
        <taxon>Bacillota</taxon>
        <taxon>Bacilli</taxon>
        <taxon>Bacillales</taxon>
        <taxon>Caryophanaceae</taxon>
        <taxon>Solibacillus</taxon>
    </lineage>
</organism>
<keyword evidence="2" id="KW-1185">Reference proteome</keyword>
<accession>A0ABS9UGJ9</accession>
<name>A0ABS9UGJ9_9BACL</name>
<dbReference type="RefSeq" id="WP_241370384.1">
    <property type="nucleotide sequence ID" value="NZ_JAKZFC010000006.1"/>
</dbReference>
<protein>
    <submittedName>
        <fullName evidence="1">Uncharacterized protein</fullName>
    </submittedName>
</protein>
<dbReference type="EMBL" id="JAKZFC010000006">
    <property type="protein sequence ID" value="MCH7323214.1"/>
    <property type="molecule type" value="Genomic_DNA"/>
</dbReference>
<reference evidence="1 2" key="1">
    <citation type="submission" date="2022-03" db="EMBL/GenBank/DDBJ databases">
        <authorList>
            <person name="Jo J.-H."/>
            <person name="Im W.-T."/>
        </authorList>
    </citation>
    <scope>NUCLEOTIDE SEQUENCE [LARGE SCALE GENOMIC DNA]</scope>
    <source>
        <strain evidence="1 2">MA9</strain>
    </source>
</reference>
<comment type="caution">
    <text evidence="1">The sequence shown here is derived from an EMBL/GenBank/DDBJ whole genome shotgun (WGS) entry which is preliminary data.</text>
</comment>
<evidence type="ECO:0000313" key="1">
    <source>
        <dbReference type="EMBL" id="MCH7323214.1"/>
    </source>
</evidence>